<evidence type="ECO:0000256" key="1">
    <source>
        <dbReference type="PIRSR" id="PIRSR602401-1"/>
    </source>
</evidence>
<dbReference type="CDD" id="cd11051">
    <property type="entry name" value="CYP59-like"/>
    <property type="match status" value="1"/>
</dbReference>
<keyword evidence="1" id="KW-0479">Metal-binding</keyword>
<dbReference type="PRINTS" id="PR00385">
    <property type="entry name" value="P450"/>
</dbReference>
<dbReference type="GO" id="GO:0016705">
    <property type="term" value="F:oxidoreductase activity, acting on paired donors, with incorporation or reduction of molecular oxygen"/>
    <property type="evidence" value="ECO:0007669"/>
    <property type="project" value="InterPro"/>
</dbReference>
<dbReference type="InterPro" id="IPR002401">
    <property type="entry name" value="Cyt_P450_E_grp-I"/>
</dbReference>
<evidence type="ECO:0000313" key="4">
    <source>
        <dbReference type="Proteomes" id="UP000799440"/>
    </source>
</evidence>
<dbReference type="GO" id="GO:0020037">
    <property type="term" value="F:heme binding"/>
    <property type="evidence" value="ECO:0007669"/>
    <property type="project" value="InterPro"/>
</dbReference>
<sequence>MPDLKLALLALLPLLAIYALSTYRKKFAHIPHAYPNSLFLGHIPHFGRGFKRRGDYRMHPDYIMEDLFTSASRPDILFLDIRPTMHAMVVISSHSIAEQVTKSTKQFPYSVTKSPTLQSGLGELIGPYSLLSSEGEAWKSMRRRFNPGFAPSHLLTLLPQILEKTALFVAKLEELAEKGEAVKMDPLCTNLTFDIIGKVVTGLDFAAQDEENQHDIVRYFTRLSKTFDAKGRTPWIPRWIDSFTKSGLERRKWAYLADKACKQCVADKFEEMKAAREAGEKESKDRSVLALALADTEVLTERVLQVTADQVRTFLFAGHDTTSILLQRLFYAFAIHPKCLEKIREEHDQVFGDRDPSEVFLEHPDATVKALSYTSACIKEGLRLWPPAGSARMAKPGTGFKIRLSDGQEVCVDGTVLYVSHYLIQRDPKVYGETANDFIPERWLGDTDTSAEKKDEAGEELGGSKIPISAWRPFERGPRNCIGQELANLEARVILACVLRRYDLIKVGAGEVELDEQGKPIMDEKGVYKTKSFLFNSQQVTSRPYDGCVMRIQRRG</sequence>
<keyword evidence="1" id="KW-0349">Heme</keyword>
<proteinExistence type="predicted"/>
<comment type="cofactor">
    <cofactor evidence="1">
        <name>heme</name>
        <dbReference type="ChEBI" id="CHEBI:30413"/>
    </cofactor>
</comment>
<dbReference type="GO" id="GO:0005506">
    <property type="term" value="F:iron ion binding"/>
    <property type="evidence" value="ECO:0007669"/>
    <property type="project" value="InterPro"/>
</dbReference>
<dbReference type="Gene3D" id="1.10.630.10">
    <property type="entry name" value="Cytochrome P450"/>
    <property type="match status" value="1"/>
</dbReference>
<dbReference type="PRINTS" id="PR00463">
    <property type="entry name" value="EP450I"/>
</dbReference>
<keyword evidence="4" id="KW-1185">Reference proteome</keyword>
<accession>A0A6A6VHY6</accession>
<keyword evidence="2" id="KW-0732">Signal</keyword>
<keyword evidence="1" id="KW-0408">Iron</keyword>
<dbReference type="EMBL" id="MU006566">
    <property type="protein sequence ID" value="KAF2749324.1"/>
    <property type="molecule type" value="Genomic_DNA"/>
</dbReference>
<dbReference type="SUPFAM" id="SSF48264">
    <property type="entry name" value="Cytochrome P450"/>
    <property type="match status" value="1"/>
</dbReference>
<feature type="chain" id="PRO_5025588914" evidence="2">
    <location>
        <begin position="20"/>
        <end position="556"/>
    </location>
</feature>
<name>A0A6A6VHY6_9PLEO</name>
<dbReference type="Pfam" id="PF00067">
    <property type="entry name" value="p450"/>
    <property type="match status" value="1"/>
</dbReference>
<dbReference type="InterPro" id="IPR050121">
    <property type="entry name" value="Cytochrome_P450_monoxygenase"/>
</dbReference>
<gene>
    <name evidence="3" type="ORF">M011DRAFT_419547</name>
</gene>
<evidence type="ECO:0000313" key="3">
    <source>
        <dbReference type="EMBL" id="KAF2749324.1"/>
    </source>
</evidence>
<dbReference type="AlphaFoldDB" id="A0A6A6VHY6"/>
<dbReference type="InterPro" id="IPR001128">
    <property type="entry name" value="Cyt_P450"/>
</dbReference>
<feature type="binding site" description="axial binding residue" evidence="1">
    <location>
        <position position="481"/>
    </location>
    <ligand>
        <name>heme</name>
        <dbReference type="ChEBI" id="CHEBI:30413"/>
    </ligand>
    <ligandPart>
        <name>Fe</name>
        <dbReference type="ChEBI" id="CHEBI:18248"/>
    </ligandPart>
</feature>
<dbReference type="Proteomes" id="UP000799440">
    <property type="component" value="Unassembled WGS sequence"/>
</dbReference>
<dbReference type="InterPro" id="IPR036396">
    <property type="entry name" value="Cyt_P450_sf"/>
</dbReference>
<organism evidence="3 4">
    <name type="scientific">Sporormia fimetaria CBS 119925</name>
    <dbReference type="NCBI Taxonomy" id="1340428"/>
    <lineage>
        <taxon>Eukaryota</taxon>
        <taxon>Fungi</taxon>
        <taxon>Dikarya</taxon>
        <taxon>Ascomycota</taxon>
        <taxon>Pezizomycotina</taxon>
        <taxon>Dothideomycetes</taxon>
        <taxon>Pleosporomycetidae</taxon>
        <taxon>Pleosporales</taxon>
        <taxon>Sporormiaceae</taxon>
        <taxon>Sporormia</taxon>
    </lineage>
</organism>
<evidence type="ECO:0000256" key="2">
    <source>
        <dbReference type="SAM" id="SignalP"/>
    </source>
</evidence>
<reference evidence="3" key="1">
    <citation type="journal article" date="2020" name="Stud. Mycol.">
        <title>101 Dothideomycetes genomes: a test case for predicting lifestyles and emergence of pathogens.</title>
        <authorList>
            <person name="Haridas S."/>
            <person name="Albert R."/>
            <person name="Binder M."/>
            <person name="Bloem J."/>
            <person name="Labutti K."/>
            <person name="Salamov A."/>
            <person name="Andreopoulos B."/>
            <person name="Baker S."/>
            <person name="Barry K."/>
            <person name="Bills G."/>
            <person name="Bluhm B."/>
            <person name="Cannon C."/>
            <person name="Castanera R."/>
            <person name="Culley D."/>
            <person name="Daum C."/>
            <person name="Ezra D."/>
            <person name="Gonzalez J."/>
            <person name="Henrissat B."/>
            <person name="Kuo A."/>
            <person name="Liang C."/>
            <person name="Lipzen A."/>
            <person name="Lutzoni F."/>
            <person name="Magnuson J."/>
            <person name="Mondo S."/>
            <person name="Nolan M."/>
            <person name="Ohm R."/>
            <person name="Pangilinan J."/>
            <person name="Park H.-J."/>
            <person name="Ramirez L."/>
            <person name="Alfaro M."/>
            <person name="Sun H."/>
            <person name="Tritt A."/>
            <person name="Yoshinaga Y."/>
            <person name="Zwiers L.-H."/>
            <person name="Turgeon B."/>
            <person name="Goodwin S."/>
            <person name="Spatafora J."/>
            <person name="Crous P."/>
            <person name="Grigoriev I."/>
        </authorList>
    </citation>
    <scope>NUCLEOTIDE SEQUENCE</scope>
    <source>
        <strain evidence="3">CBS 119925</strain>
    </source>
</reference>
<dbReference type="PANTHER" id="PTHR24305">
    <property type="entry name" value="CYTOCHROME P450"/>
    <property type="match status" value="1"/>
</dbReference>
<dbReference type="PANTHER" id="PTHR24305:SF222">
    <property type="entry name" value="CYTOCHROME P450 MONOOXYGENASE STCS"/>
    <property type="match status" value="1"/>
</dbReference>
<dbReference type="OrthoDB" id="10029320at2759"/>
<dbReference type="GO" id="GO:0004497">
    <property type="term" value="F:monooxygenase activity"/>
    <property type="evidence" value="ECO:0007669"/>
    <property type="project" value="InterPro"/>
</dbReference>
<feature type="signal peptide" evidence="2">
    <location>
        <begin position="1"/>
        <end position="19"/>
    </location>
</feature>
<protein>
    <submittedName>
        <fullName evidence="3">Cytochrome P450</fullName>
    </submittedName>
</protein>